<gene>
    <name evidence="2" type="ORF">QYE76_035288</name>
</gene>
<comment type="caution">
    <text evidence="2">The sequence shown here is derived from an EMBL/GenBank/DDBJ whole genome shotgun (WGS) entry which is preliminary data.</text>
</comment>
<proteinExistence type="predicted"/>
<sequence>MDPFFADDDGADELPRTASHPFDDDDITTEPAVDGAEYASFADAGYSSFPDAGGADEDADVDEEIAVDSDGGAVPVRHVSGGYSPSPFFPESDFGGDDGGPVLPRPPR</sequence>
<feature type="region of interest" description="Disordered" evidence="1">
    <location>
        <begin position="44"/>
        <end position="108"/>
    </location>
</feature>
<dbReference type="Proteomes" id="UP001231189">
    <property type="component" value="Unassembled WGS sequence"/>
</dbReference>
<name>A0AAD8VNV0_LOLMU</name>
<dbReference type="AlphaFoldDB" id="A0AAD8VNV0"/>
<evidence type="ECO:0000256" key="1">
    <source>
        <dbReference type="SAM" id="MobiDB-lite"/>
    </source>
</evidence>
<organism evidence="2 3">
    <name type="scientific">Lolium multiflorum</name>
    <name type="common">Italian ryegrass</name>
    <name type="synonym">Lolium perenne subsp. multiflorum</name>
    <dbReference type="NCBI Taxonomy" id="4521"/>
    <lineage>
        <taxon>Eukaryota</taxon>
        <taxon>Viridiplantae</taxon>
        <taxon>Streptophyta</taxon>
        <taxon>Embryophyta</taxon>
        <taxon>Tracheophyta</taxon>
        <taxon>Spermatophyta</taxon>
        <taxon>Magnoliopsida</taxon>
        <taxon>Liliopsida</taxon>
        <taxon>Poales</taxon>
        <taxon>Poaceae</taxon>
        <taxon>BOP clade</taxon>
        <taxon>Pooideae</taxon>
        <taxon>Poodae</taxon>
        <taxon>Poeae</taxon>
        <taxon>Poeae Chloroplast Group 2 (Poeae type)</taxon>
        <taxon>Loliodinae</taxon>
        <taxon>Loliinae</taxon>
        <taxon>Lolium</taxon>
    </lineage>
</organism>
<reference evidence="2" key="1">
    <citation type="submission" date="2023-07" db="EMBL/GenBank/DDBJ databases">
        <title>A chromosome-level genome assembly of Lolium multiflorum.</title>
        <authorList>
            <person name="Chen Y."/>
            <person name="Copetti D."/>
            <person name="Kolliker R."/>
            <person name="Studer B."/>
        </authorList>
    </citation>
    <scope>NUCLEOTIDE SEQUENCE</scope>
    <source>
        <strain evidence="2">02402/16</strain>
        <tissue evidence="2">Leaf</tissue>
    </source>
</reference>
<evidence type="ECO:0000313" key="2">
    <source>
        <dbReference type="EMBL" id="KAK1611615.1"/>
    </source>
</evidence>
<accession>A0AAD8VNV0</accession>
<protein>
    <submittedName>
        <fullName evidence="2">Uncharacterized protein</fullName>
    </submittedName>
</protein>
<keyword evidence="3" id="KW-1185">Reference proteome</keyword>
<feature type="region of interest" description="Disordered" evidence="1">
    <location>
        <begin position="1"/>
        <end position="30"/>
    </location>
</feature>
<feature type="compositionally biased region" description="Acidic residues" evidence="1">
    <location>
        <begin position="54"/>
        <end position="67"/>
    </location>
</feature>
<dbReference type="EMBL" id="JAUUTY010000007">
    <property type="protein sequence ID" value="KAK1611615.1"/>
    <property type="molecule type" value="Genomic_DNA"/>
</dbReference>
<feature type="compositionally biased region" description="Acidic residues" evidence="1">
    <location>
        <begin position="1"/>
        <end position="12"/>
    </location>
</feature>
<evidence type="ECO:0000313" key="3">
    <source>
        <dbReference type="Proteomes" id="UP001231189"/>
    </source>
</evidence>